<evidence type="ECO:0000313" key="3">
    <source>
        <dbReference type="Proteomes" id="UP000013827"/>
    </source>
</evidence>
<dbReference type="RefSeq" id="XP_005781181.1">
    <property type="nucleotide sequence ID" value="XM_005781124.1"/>
</dbReference>
<keyword evidence="3" id="KW-1185">Reference proteome</keyword>
<dbReference type="EnsemblProtists" id="EOD28752">
    <property type="protein sequence ID" value="EOD28752"/>
    <property type="gene ID" value="EMIHUDRAFT_468658"/>
</dbReference>
<evidence type="ECO:0000256" key="1">
    <source>
        <dbReference type="SAM" id="MobiDB-lite"/>
    </source>
</evidence>
<dbReference type="AlphaFoldDB" id="A0A0D3JZ17"/>
<sequence length="371" mass="37860">MWSIYAVAGLVLLAVALYKLWQRSSSPQYARIVPSDDYDDLPDLIDTLPPLSTSRRRWRRKEVDRFLESEEEQFTFEEFYCMLGPWALGRQKEADAAADAADAAAIADAAAEESAAEAAEADAQPQTTFGSVAGIGSSWLGSSGLMEGLGRLKSAATDAAGLAKAAASELSEKGAAAGGTLRSTAKAAVGAAKAAAASAADAGVLRTTVVEFLVISGREPPPPNASATTLAHMLRARGLQLVKAAESSRAQAVQMAAAGKAYKARAKAEGMRAEAASRAAEAAESASRQARRHLDAALARVAALEAEGGRAGRIAASLEPPPHLHSGSATPLAPAGGGSGSVAVGSGAGETARAGLRIDAVSGDRVRLSVT</sequence>
<accession>A0A0D3JZ17</accession>
<organism evidence="2 3">
    <name type="scientific">Emiliania huxleyi (strain CCMP1516)</name>
    <dbReference type="NCBI Taxonomy" id="280463"/>
    <lineage>
        <taxon>Eukaryota</taxon>
        <taxon>Haptista</taxon>
        <taxon>Haptophyta</taxon>
        <taxon>Prymnesiophyceae</taxon>
        <taxon>Isochrysidales</taxon>
        <taxon>Noelaerhabdaceae</taxon>
        <taxon>Emiliania</taxon>
    </lineage>
</organism>
<reference evidence="3" key="1">
    <citation type="journal article" date="2013" name="Nature">
        <title>Pan genome of the phytoplankton Emiliania underpins its global distribution.</title>
        <authorList>
            <person name="Read B.A."/>
            <person name="Kegel J."/>
            <person name="Klute M.J."/>
            <person name="Kuo A."/>
            <person name="Lefebvre S.C."/>
            <person name="Maumus F."/>
            <person name="Mayer C."/>
            <person name="Miller J."/>
            <person name="Monier A."/>
            <person name="Salamov A."/>
            <person name="Young J."/>
            <person name="Aguilar M."/>
            <person name="Claverie J.M."/>
            <person name="Frickenhaus S."/>
            <person name="Gonzalez K."/>
            <person name="Herman E.K."/>
            <person name="Lin Y.C."/>
            <person name="Napier J."/>
            <person name="Ogata H."/>
            <person name="Sarno A.F."/>
            <person name="Shmutz J."/>
            <person name="Schroeder D."/>
            <person name="de Vargas C."/>
            <person name="Verret F."/>
            <person name="von Dassow P."/>
            <person name="Valentin K."/>
            <person name="Van de Peer Y."/>
            <person name="Wheeler G."/>
            <person name="Dacks J.B."/>
            <person name="Delwiche C.F."/>
            <person name="Dyhrman S.T."/>
            <person name="Glockner G."/>
            <person name="John U."/>
            <person name="Richards T."/>
            <person name="Worden A.Z."/>
            <person name="Zhang X."/>
            <person name="Grigoriev I.V."/>
            <person name="Allen A.E."/>
            <person name="Bidle K."/>
            <person name="Borodovsky M."/>
            <person name="Bowler C."/>
            <person name="Brownlee C."/>
            <person name="Cock J.M."/>
            <person name="Elias M."/>
            <person name="Gladyshev V.N."/>
            <person name="Groth M."/>
            <person name="Guda C."/>
            <person name="Hadaegh A."/>
            <person name="Iglesias-Rodriguez M.D."/>
            <person name="Jenkins J."/>
            <person name="Jones B.M."/>
            <person name="Lawson T."/>
            <person name="Leese F."/>
            <person name="Lindquist E."/>
            <person name="Lobanov A."/>
            <person name="Lomsadze A."/>
            <person name="Malik S.B."/>
            <person name="Marsh M.E."/>
            <person name="Mackinder L."/>
            <person name="Mock T."/>
            <person name="Mueller-Roeber B."/>
            <person name="Pagarete A."/>
            <person name="Parker M."/>
            <person name="Probert I."/>
            <person name="Quesneville H."/>
            <person name="Raines C."/>
            <person name="Rensing S.A."/>
            <person name="Riano-Pachon D.M."/>
            <person name="Richier S."/>
            <person name="Rokitta S."/>
            <person name="Shiraiwa Y."/>
            <person name="Soanes D.M."/>
            <person name="van der Giezen M."/>
            <person name="Wahlund T.M."/>
            <person name="Williams B."/>
            <person name="Wilson W."/>
            <person name="Wolfe G."/>
            <person name="Wurch L.L."/>
        </authorList>
    </citation>
    <scope>NUCLEOTIDE SEQUENCE</scope>
</reference>
<proteinExistence type="predicted"/>
<protein>
    <submittedName>
        <fullName evidence="2">Uncharacterized protein</fullName>
    </submittedName>
</protein>
<dbReference type="KEGG" id="ehx:EMIHUDRAFT_468658"/>
<reference evidence="2" key="2">
    <citation type="submission" date="2024-10" db="UniProtKB">
        <authorList>
            <consortium name="EnsemblProtists"/>
        </authorList>
    </citation>
    <scope>IDENTIFICATION</scope>
</reference>
<dbReference type="GeneID" id="17274297"/>
<evidence type="ECO:0000313" key="2">
    <source>
        <dbReference type="EnsemblProtists" id="EOD28752"/>
    </source>
</evidence>
<dbReference type="PaxDb" id="2903-EOD28752"/>
<dbReference type="Proteomes" id="UP000013827">
    <property type="component" value="Unassembled WGS sequence"/>
</dbReference>
<dbReference type="HOGENOM" id="CLU_747225_0_0_1"/>
<feature type="region of interest" description="Disordered" evidence="1">
    <location>
        <begin position="315"/>
        <end position="346"/>
    </location>
</feature>
<name>A0A0D3JZ17_EMIH1</name>